<dbReference type="InterPro" id="IPR050179">
    <property type="entry name" value="Trans_hexapeptide_repeat"/>
</dbReference>
<sequence length="210" mass="21699">MKSLAILGAGGHGKVIADAALCSGWEEIVFFDDKWPALNCVGIWDVIGDSQSFSAKASCFDGVIVGIGDNAIRLNKMTHLLRDDIPLATIIHPTATVSRFTTLGQGSLVCAGAVINPDSRIGIGSIINTGATVDHDCCLGDVVHISPGANLASGVQVGDLSWVGIGSSVRQMITIGARVIVGAGAVVIKDIPDDCTVIGVPAEIIENKKR</sequence>
<protein>
    <submittedName>
        <fullName evidence="7">Chloramphenicol acetyltransferase</fullName>
    </submittedName>
</protein>
<dbReference type="NCBIfam" id="TIGR03570">
    <property type="entry name" value="NeuD_NnaD"/>
    <property type="match status" value="1"/>
</dbReference>
<dbReference type="InterPro" id="IPR020019">
    <property type="entry name" value="AcTrfase_PglD-like"/>
</dbReference>
<evidence type="ECO:0000256" key="5">
    <source>
        <dbReference type="PIRSR" id="PIRSR620019-2"/>
    </source>
</evidence>
<dbReference type="OrthoDB" id="9794407at2"/>
<feature type="domain" description="PglD N-terminal" evidence="6">
    <location>
        <begin position="4"/>
        <end position="77"/>
    </location>
</feature>
<evidence type="ECO:0000256" key="4">
    <source>
        <dbReference type="PIRSR" id="PIRSR620019-1"/>
    </source>
</evidence>
<dbReference type="RefSeq" id="WP_028373052.1">
    <property type="nucleotide sequence ID" value="NZ_CAAAJD010000009.1"/>
</dbReference>
<dbReference type="Pfam" id="PF17836">
    <property type="entry name" value="PglD_N"/>
    <property type="match status" value="1"/>
</dbReference>
<dbReference type="PANTHER" id="PTHR43300:SF7">
    <property type="entry name" value="UDP-N-ACETYLBACILLOSAMINE N-ACETYLTRANSFERASE"/>
    <property type="match status" value="1"/>
</dbReference>
<evidence type="ECO:0000313" key="8">
    <source>
        <dbReference type="Proteomes" id="UP000054869"/>
    </source>
</evidence>
<feature type="binding site" evidence="5">
    <location>
        <position position="144"/>
    </location>
    <ligand>
        <name>acetyl-CoA</name>
        <dbReference type="ChEBI" id="CHEBI:57288"/>
    </ligand>
</feature>
<proteinExistence type="inferred from homology"/>
<dbReference type="SUPFAM" id="SSF51161">
    <property type="entry name" value="Trimeric LpxA-like enzymes"/>
    <property type="match status" value="1"/>
</dbReference>
<dbReference type="EMBL" id="LNYI01000010">
    <property type="protein sequence ID" value="KTD24346.1"/>
    <property type="molecule type" value="Genomic_DNA"/>
</dbReference>
<evidence type="ECO:0000256" key="1">
    <source>
        <dbReference type="ARBA" id="ARBA00007274"/>
    </source>
</evidence>
<accession>A0A0W0VWD3</accession>
<keyword evidence="2 7" id="KW-0808">Transferase</keyword>
<evidence type="ECO:0000256" key="2">
    <source>
        <dbReference type="ARBA" id="ARBA00022679"/>
    </source>
</evidence>
<dbReference type="InterPro" id="IPR011004">
    <property type="entry name" value="Trimer_LpxA-like_sf"/>
</dbReference>
<name>A0A0W0VWD3_9GAMM</name>
<keyword evidence="3" id="KW-0677">Repeat</keyword>
<feature type="active site" description="Proton acceptor" evidence="4">
    <location>
        <position position="135"/>
    </location>
</feature>
<dbReference type="InterPro" id="IPR041561">
    <property type="entry name" value="PglD_N"/>
</dbReference>
<dbReference type="eggNOG" id="COG0110">
    <property type="taxonomic scope" value="Bacteria"/>
</dbReference>
<dbReference type="PATRIC" id="fig|45067.4.peg.510"/>
<evidence type="ECO:0000256" key="3">
    <source>
        <dbReference type="ARBA" id="ARBA00022737"/>
    </source>
</evidence>
<gene>
    <name evidence="7" type="ORF">Llan_0485</name>
</gene>
<dbReference type="Gene3D" id="3.40.50.20">
    <property type="match status" value="1"/>
</dbReference>
<evidence type="ECO:0000313" key="7">
    <source>
        <dbReference type="EMBL" id="KTD24346.1"/>
    </source>
</evidence>
<dbReference type="Proteomes" id="UP000054869">
    <property type="component" value="Unassembled WGS sequence"/>
</dbReference>
<dbReference type="PANTHER" id="PTHR43300">
    <property type="entry name" value="ACETYLTRANSFERASE"/>
    <property type="match status" value="1"/>
</dbReference>
<dbReference type="GO" id="GO:0016740">
    <property type="term" value="F:transferase activity"/>
    <property type="evidence" value="ECO:0007669"/>
    <property type="project" value="UniProtKB-KW"/>
</dbReference>
<feature type="binding site" evidence="5">
    <location>
        <begin position="32"/>
        <end position="33"/>
    </location>
    <ligand>
        <name>substrate</name>
    </ligand>
</feature>
<dbReference type="InterPro" id="IPR018357">
    <property type="entry name" value="Hexapep_transf_CS"/>
</dbReference>
<feature type="binding site" evidence="5">
    <location>
        <position position="165"/>
    </location>
    <ligand>
        <name>acetyl-CoA</name>
        <dbReference type="ChEBI" id="CHEBI:57288"/>
    </ligand>
</feature>
<dbReference type="CDD" id="cd03360">
    <property type="entry name" value="LbH_AT_putative"/>
    <property type="match status" value="1"/>
</dbReference>
<comment type="caution">
    <text evidence="7">The sequence shown here is derived from an EMBL/GenBank/DDBJ whole genome shotgun (WGS) entry which is preliminary data.</text>
</comment>
<feature type="site" description="Increases basicity of active site His" evidence="4">
    <location>
        <position position="136"/>
    </location>
</feature>
<dbReference type="PROSITE" id="PS00101">
    <property type="entry name" value="HEXAPEP_TRANSFERASES"/>
    <property type="match status" value="1"/>
</dbReference>
<comment type="similarity">
    <text evidence="1">Belongs to the transferase hexapeptide repeat family.</text>
</comment>
<dbReference type="AlphaFoldDB" id="A0A0W0VWD3"/>
<organism evidence="7 8">
    <name type="scientific">Legionella lansingensis</name>
    <dbReference type="NCBI Taxonomy" id="45067"/>
    <lineage>
        <taxon>Bacteria</taxon>
        <taxon>Pseudomonadati</taxon>
        <taxon>Pseudomonadota</taxon>
        <taxon>Gammaproteobacteria</taxon>
        <taxon>Legionellales</taxon>
        <taxon>Legionellaceae</taxon>
        <taxon>Legionella</taxon>
    </lineage>
</organism>
<dbReference type="Gene3D" id="2.160.10.10">
    <property type="entry name" value="Hexapeptide repeat proteins"/>
    <property type="match status" value="1"/>
</dbReference>
<reference evidence="7 8" key="1">
    <citation type="submission" date="2015-11" db="EMBL/GenBank/DDBJ databases">
        <title>Genomic analysis of 38 Legionella species identifies large and diverse effector repertoires.</title>
        <authorList>
            <person name="Burstein D."/>
            <person name="Amaro F."/>
            <person name="Zusman T."/>
            <person name="Lifshitz Z."/>
            <person name="Cohen O."/>
            <person name="Gilbert J.A."/>
            <person name="Pupko T."/>
            <person name="Shuman H.A."/>
            <person name="Segal G."/>
        </authorList>
    </citation>
    <scope>NUCLEOTIDE SEQUENCE [LARGE SCALE GENOMIC DNA]</scope>
    <source>
        <strain evidence="7 8">ATCC 49751</strain>
    </source>
</reference>
<feature type="binding site" evidence="5">
    <location>
        <position position="68"/>
    </location>
    <ligand>
        <name>substrate</name>
    </ligand>
</feature>
<evidence type="ECO:0000259" key="6">
    <source>
        <dbReference type="Pfam" id="PF17836"/>
    </source>
</evidence>
<dbReference type="STRING" id="45067.Llan_0485"/>
<keyword evidence="8" id="KW-1185">Reference proteome</keyword>